<dbReference type="EMBL" id="BEXD01001757">
    <property type="protein sequence ID" value="GBB95629.1"/>
    <property type="molecule type" value="Genomic_DNA"/>
</dbReference>
<proteinExistence type="predicted"/>
<name>A0A2Z6RDD7_9GLOM</name>
<sequence length="112" mass="12960">MLQLTVTSDPSSVNRWIIHTPLWFIEYDYMNNILLLLSALRTQTLHPTHPLSLTNKDYLLKIKDKLSTYKELIFYTDGSVQNSILQHLQKLLDDCLDHCDIVINQGAAFVKT</sequence>
<evidence type="ECO:0000313" key="1">
    <source>
        <dbReference type="EMBL" id="GBB95629.1"/>
    </source>
</evidence>
<dbReference type="AlphaFoldDB" id="A0A2Z6RDD7"/>
<comment type="caution">
    <text evidence="1">The sequence shown here is derived from an EMBL/GenBank/DDBJ whole genome shotgun (WGS) entry which is preliminary data.</text>
</comment>
<reference evidence="1 2" key="1">
    <citation type="submission" date="2017-11" db="EMBL/GenBank/DDBJ databases">
        <title>The genome of Rhizophagus clarus HR1 reveals common genetic basis of auxotrophy among arbuscular mycorrhizal fungi.</title>
        <authorList>
            <person name="Kobayashi Y."/>
        </authorList>
    </citation>
    <scope>NUCLEOTIDE SEQUENCE [LARGE SCALE GENOMIC DNA]</scope>
    <source>
        <strain evidence="1 2">HR1</strain>
    </source>
</reference>
<evidence type="ECO:0000313" key="2">
    <source>
        <dbReference type="Proteomes" id="UP000247702"/>
    </source>
</evidence>
<protein>
    <submittedName>
        <fullName evidence="1">Uncharacterized protein</fullName>
    </submittedName>
</protein>
<keyword evidence="2" id="KW-1185">Reference proteome</keyword>
<organism evidence="1 2">
    <name type="scientific">Rhizophagus clarus</name>
    <dbReference type="NCBI Taxonomy" id="94130"/>
    <lineage>
        <taxon>Eukaryota</taxon>
        <taxon>Fungi</taxon>
        <taxon>Fungi incertae sedis</taxon>
        <taxon>Mucoromycota</taxon>
        <taxon>Glomeromycotina</taxon>
        <taxon>Glomeromycetes</taxon>
        <taxon>Glomerales</taxon>
        <taxon>Glomeraceae</taxon>
        <taxon>Rhizophagus</taxon>
    </lineage>
</organism>
<dbReference type="Proteomes" id="UP000247702">
    <property type="component" value="Unassembled WGS sequence"/>
</dbReference>
<accession>A0A2Z6RDD7</accession>
<gene>
    <name evidence="1" type="ORF">RclHR1_02580012</name>
</gene>